<dbReference type="Gene3D" id="3.40.1410.10">
    <property type="entry name" value="Chorismate lyase-like"/>
    <property type="match status" value="1"/>
</dbReference>
<dbReference type="Proteomes" id="UP000005475">
    <property type="component" value="Unassembled WGS sequence"/>
</dbReference>
<dbReference type="PROSITE" id="PS50949">
    <property type="entry name" value="HTH_GNTR"/>
    <property type="match status" value="1"/>
</dbReference>
<protein>
    <submittedName>
        <fullName evidence="6">UbiC transcription regulator-associated domain protein</fullName>
    </submittedName>
</protein>
<reference evidence="6 7" key="1">
    <citation type="submission" date="2007-03" db="EMBL/GenBank/DDBJ databases">
        <authorList>
            <person name="Fulton L."/>
            <person name="Clifton S."/>
            <person name="Fulton B."/>
            <person name="Xu J."/>
            <person name="Minx P."/>
            <person name="Pepin K.H."/>
            <person name="Johnson M."/>
            <person name="Thiruvilangam P."/>
            <person name="Bhonagiri V."/>
            <person name="Nash W.E."/>
            <person name="Mardis E.R."/>
            <person name="Wilson R.K."/>
        </authorList>
    </citation>
    <scope>NUCLEOTIDE SEQUENCE [LARGE SCALE GENOMIC DNA]</scope>
    <source>
        <strain evidence="7">ATCC 8483 / DSM 1896 / JCM 5824 / BCRC 10623 / CCUG 4943 / NCTC 11153</strain>
    </source>
</reference>
<keyword evidence="1" id="KW-0805">Transcription regulation</keyword>
<feature type="domain" description="HTH gntR-type" evidence="5">
    <location>
        <begin position="57"/>
        <end position="125"/>
    </location>
</feature>
<dbReference type="InterPro" id="IPR028978">
    <property type="entry name" value="Chorismate_lyase_/UTRA_dom_sf"/>
</dbReference>
<evidence type="ECO:0000259" key="5">
    <source>
        <dbReference type="PROSITE" id="PS50949"/>
    </source>
</evidence>
<keyword evidence="4" id="KW-0812">Transmembrane</keyword>
<dbReference type="CDD" id="cd07377">
    <property type="entry name" value="WHTH_GntR"/>
    <property type="match status" value="1"/>
</dbReference>
<evidence type="ECO:0000313" key="6">
    <source>
        <dbReference type="EMBL" id="EDO11347.1"/>
    </source>
</evidence>
<evidence type="ECO:0000256" key="2">
    <source>
        <dbReference type="ARBA" id="ARBA00023125"/>
    </source>
</evidence>
<dbReference type="InterPro" id="IPR050679">
    <property type="entry name" value="Bact_HTH_transcr_reg"/>
</dbReference>
<evidence type="ECO:0000313" key="7">
    <source>
        <dbReference type="Proteomes" id="UP000005475"/>
    </source>
</evidence>
<dbReference type="PANTHER" id="PTHR44846:SF1">
    <property type="entry name" value="MANNOSYL-D-GLYCERATE TRANSPORT_METABOLISM SYSTEM REPRESSOR MNGR-RELATED"/>
    <property type="match status" value="1"/>
</dbReference>
<dbReference type="Pfam" id="PF00392">
    <property type="entry name" value="GntR"/>
    <property type="match status" value="1"/>
</dbReference>
<evidence type="ECO:0000256" key="1">
    <source>
        <dbReference type="ARBA" id="ARBA00023015"/>
    </source>
</evidence>
<dbReference type="InterPro" id="IPR011663">
    <property type="entry name" value="UTRA"/>
</dbReference>
<proteinExistence type="predicted"/>
<dbReference type="Gene3D" id="1.10.10.10">
    <property type="entry name" value="Winged helix-like DNA-binding domain superfamily/Winged helix DNA-binding domain"/>
    <property type="match status" value="1"/>
</dbReference>
<keyword evidence="2" id="KW-0238">DNA-binding</keyword>
<dbReference type="AlphaFoldDB" id="A0AAN3D7U7"/>
<dbReference type="GO" id="GO:0045892">
    <property type="term" value="P:negative regulation of DNA-templated transcription"/>
    <property type="evidence" value="ECO:0007669"/>
    <property type="project" value="TreeGrafter"/>
</dbReference>
<name>A0AAN3D7U7_BACO1</name>
<dbReference type="InterPro" id="IPR000524">
    <property type="entry name" value="Tscrpt_reg_HTH_GntR"/>
</dbReference>
<dbReference type="Pfam" id="PF07702">
    <property type="entry name" value="UTRA"/>
    <property type="match status" value="1"/>
</dbReference>
<dbReference type="InterPro" id="IPR036390">
    <property type="entry name" value="WH_DNA-bd_sf"/>
</dbReference>
<keyword evidence="3" id="KW-0804">Transcription</keyword>
<sequence>MFIAFLNFICSYILSIVQIYRFYFYSKQNLDYFLINLIFAENKPIRIDMKLDHNSDKPLHIQAEEILRRLIESEEYKNGKLFPNEVELSEQLHISRNTLRQAINKLVFEGLLVRKKGYGTKVVKKGIVGGVKNWLSFSQEMKMLGIEIRNFELHISLKRPTEEIGTFFDLGSNPDTRCVVMERVRGKKEYPFVYFISYFNPNIPLTGEEDYTRPLYEMLETQYNIVVKTSKEEISARLAGEFIAEKLEIKSNDPILIRRRFVYDVNGVPIEYNVGYYRADSFTYTIEAER</sequence>
<gene>
    <name evidence="6" type="ORF">BACOVA_03251</name>
</gene>
<dbReference type="PRINTS" id="PR00035">
    <property type="entry name" value="HTHGNTR"/>
</dbReference>
<dbReference type="SMART" id="SM00345">
    <property type="entry name" value="HTH_GNTR"/>
    <property type="match status" value="1"/>
</dbReference>
<dbReference type="SUPFAM" id="SSF64288">
    <property type="entry name" value="Chorismate lyase-like"/>
    <property type="match status" value="1"/>
</dbReference>
<dbReference type="PANTHER" id="PTHR44846">
    <property type="entry name" value="MANNOSYL-D-GLYCERATE TRANSPORT/METABOLISM SYSTEM REPRESSOR MNGR-RELATED"/>
    <property type="match status" value="1"/>
</dbReference>
<keyword evidence="4" id="KW-0472">Membrane</keyword>
<evidence type="ECO:0000256" key="3">
    <source>
        <dbReference type="ARBA" id="ARBA00023163"/>
    </source>
</evidence>
<dbReference type="InterPro" id="IPR036388">
    <property type="entry name" value="WH-like_DNA-bd_sf"/>
</dbReference>
<dbReference type="GO" id="GO:0003700">
    <property type="term" value="F:DNA-binding transcription factor activity"/>
    <property type="evidence" value="ECO:0007669"/>
    <property type="project" value="InterPro"/>
</dbReference>
<dbReference type="EMBL" id="AAXF02000050">
    <property type="protein sequence ID" value="EDO11347.1"/>
    <property type="molecule type" value="Genomic_DNA"/>
</dbReference>
<reference evidence="7" key="2">
    <citation type="submission" date="2007-04" db="EMBL/GenBank/DDBJ databases">
        <title>Draft genome sequence of Bacteroides ovatus (ATCC 8483).</title>
        <authorList>
            <person name="Sudarsanam P."/>
            <person name="Ley R."/>
            <person name="Guruge J."/>
            <person name="Turnbaugh P.J."/>
            <person name="Mahowald M."/>
            <person name="Liep D."/>
            <person name="Gordon J."/>
        </authorList>
    </citation>
    <scope>NUCLEOTIDE SEQUENCE [LARGE SCALE GENOMIC DNA]</scope>
    <source>
        <strain evidence="7">ATCC 8483 / DSM 1896 / JCM 5824 / BCRC 10623 / CCUG 4943 / NCTC 11153</strain>
    </source>
</reference>
<accession>A0AAN3D7U7</accession>
<evidence type="ECO:0000256" key="4">
    <source>
        <dbReference type="SAM" id="Phobius"/>
    </source>
</evidence>
<dbReference type="SUPFAM" id="SSF46785">
    <property type="entry name" value="Winged helix' DNA-binding domain"/>
    <property type="match status" value="1"/>
</dbReference>
<keyword evidence="4" id="KW-1133">Transmembrane helix</keyword>
<dbReference type="GO" id="GO:0003677">
    <property type="term" value="F:DNA binding"/>
    <property type="evidence" value="ECO:0007669"/>
    <property type="project" value="UniProtKB-KW"/>
</dbReference>
<dbReference type="SMART" id="SM00866">
    <property type="entry name" value="UTRA"/>
    <property type="match status" value="1"/>
</dbReference>
<feature type="transmembrane region" description="Helical" evidence="4">
    <location>
        <begin position="6"/>
        <end position="24"/>
    </location>
</feature>
<organism evidence="6 7">
    <name type="scientific">Bacteroides ovatus (strain ATCC 8483 / DSM 1896 / JCM 5824 / BCRC 10623 / CCUG 4943 / NCTC 11153)</name>
    <dbReference type="NCBI Taxonomy" id="411476"/>
    <lineage>
        <taxon>Bacteria</taxon>
        <taxon>Pseudomonadati</taxon>
        <taxon>Bacteroidota</taxon>
        <taxon>Bacteroidia</taxon>
        <taxon>Bacteroidales</taxon>
        <taxon>Bacteroidaceae</taxon>
        <taxon>Bacteroides</taxon>
    </lineage>
</organism>
<comment type="caution">
    <text evidence="6">The sequence shown here is derived from an EMBL/GenBank/DDBJ whole genome shotgun (WGS) entry which is preliminary data.</text>
</comment>